<reference evidence="1" key="1">
    <citation type="journal article" date="2014" name="Front. Microbiol.">
        <title>High frequency of phylogenetically diverse reductive dehalogenase-homologous genes in deep subseafloor sedimentary metagenomes.</title>
        <authorList>
            <person name="Kawai M."/>
            <person name="Futagami T."/>
            <person name="Toyoda A."/>
            <person name="Takaki Y."/>
            <person name="Nishi S."/>
            <person name="Hori S."/>
            <person name="Arai W."/>
            <person name="Tsubouchi T."/>
            <person name="Morono Y."/>
            <person name="Uchiyama I."/>
            <person name="Ito T."/>
            <person name="Fujiyama A."/>
            <person name="Inagaki F."/>
            <person name="Takami H."/>
        </authorList>
    </citation>
    <scope>NUCLEOTIDE SEQUENCE</scope>
    <source>
        <strain evidence="1">Expedition CK06-06</strain>
    </source>
</reference>
<dbReference type="InterPro" id="IPR014082">
    <property type="entry name" value="CRISPR-assoc_prot_Cas02710"/>
</dbReference>
<dbReference type="AlphaFoldDB" id="X0XZN9"/>
<comment type="caution">
    <text evidence="1">The sequence shown here is derived from an EMBL/GenBank/DDBJ whole genome shotgun (WGS) entry which is preliminary data.</text>
</comment>
<protein>
    <recommendedName>
        <fullName evidence="2">TIGR02710 family CRISPR-associated protein</fullName>
    </recommendedName>
</protein>
<sequence>EAKAKLYSCKSVIDASAAISDKTEIVSLSTALKENLSFLKKLEDTQKQKGLLLCYDLLANAKRRADLEDKFDDGMARLYRAMEAMAQFRLESHYDIKTRNVKIRQIPDSLRENYERRYIDEKDERIKLPLFASYQLLKELGDELGEGFFQYYDKELRSILDLRNRSILAHGFHAVKEETFRKMYSVILRFAGVTEEQIPRFPDLVL</sequence>
<proteinExistence type="predicted"/>
<feature type="non-terminal residue" evidence="1">
    <location>
        <position position="1"/>
    </location>
</feature>
<organism evidence="1">
    <name type="scientific">marine sediment metagenome</name>
    <dbReference type="NCBI Taxonomy" id="412755"/>
    <lineage>
        <taxon>unclassified sequences</taxon>
        <taxon>metagenomes</taxon>
        <taxon>ecological metagenomes</taxon>
    </lineage>
</organism>
<dbReference type="NCBIfam" id="TIGR02710">
    <property type="entry name" value="TIGR02710 family CRISPR-associated CARF protein"/>
    <property type="match status" value="1"/>
</dbReference>
<gene>
    <name evidence="1" type="ORF">S01H1_78880</name>
</gene>
<name>X0XZN9_9ZZZZ</name>
<dbReference type="EMBL" id="BARS01053120">
    <property type="protein sequence ID" value="GAG48875.1"/>
    <property type="molecule type" value="Genomic_DNA"/>
</dbReference>
<accession>X0XZN9</accession>
<dbReference type="Pfam" id="PF09670">
    <property type="entry name" value="Cas_Cas02710"/>
    <property type="match status" value="1"/>
</dbReference>
<evidence type="ECO:0000313" key="1">
    <source>
        <dbReference type="EMBL" id="GAG48875.1"/>
    </source>
</evidence>
<evidence type="ECO:0008006" key="2">
    <source>
        <dbReference type="Google" id="ProtNLM"/>
    </source>
</evidence>